<dbReference type="GO" id="GO:0008270">
    <property type="term" value="F:zinc ion binding"/>
    <property type="evidence" value="ECO:0007669"/>
    <property type="project" value="InterPro"/>
</dbReference>
<keyword evidence="2" id="KW-0539">Nucleus</keyword>
<dbReference type="GO" id="GO:0003677">
    <property type="term" value="F:DNA binding"/>
    <property type="evidence" value="ECO:0007669"/>
    <property type="project" value="InterPro"/>
</dbReference>
<keyword evidence="6" id="KW-1185">Reference proteome</keyword>
<gene>
    <name evidence="5" type="ORF">PHLGIDRAFT_88151</name>
</gene>
<dbReference type="CDD" id="cd12148">
    <property type="entry name" value="fungal_TF_MHR"/>
    <property type="match status" value="1"/>
</dbReference>
<feature type="domain" description="Zn(2)-C6 fungal-type" evidence="4">
    <location>
        <begin position="27"/>
        <end position="59"/>
    </location>
</feature>
<proteinExistence type="predicted"/>
<dbReference type="EMBL" id="KN840479">
    <property type="protein sequence ID" value="KIP08496.1"/>
    <property type="molecule type" value="Genomic_DNA"/>
</dbReference>
<name>A0A0C3S0N4_PHLG1</name>
<dbReference type="Gene3D" id="4.10.240.10">
    <property type="entry name" value="Zn(2)-C6 fungal-type DNA-binding domain"/>
    <property type="match status" value="1"/>
</dbReference>
<dbReference type="SMART" id="SM00066">
    <property type="entry name" value="GAL4"/>
    <property type="match status" value="1"/>
</dbReference>
<dbReference type="PROSITE" id="PS50048">
    <property type="entry name" value="ZN2_CY6_FUNGAL_2"/>
    <property type="match status" value="1"/>
</dbReference>
<evidence type="ECO:0000313" key="5">
    <source>
        <dbReference type="EMBL" id="KIP08496.1"/>
    </source>
</evidence>
<dbReference type="PROSITE" id="PS00463">
    <property type="entry name" value="ZN2_CY6_FUNGAL_1"/>
    <property type="match status" value="1"/>
</dbReference>
<evidence type="ECO:0000259" key="4">
    <source>
        <dbReference type="PROSITE" id="PS50048"/>
    </source>
</evidence>
<dbReference type="STRING" id="745531.A0A0C3S0N4"/>
<dbReference type="InterPro" id="IPR007219">
    <property type="entry name" value="XnlR_reg_dom"/>
</dbReference>
<keyword evidence="1" id="KW-0479">Metal-binding</keyword>
<evidence type="ECO:0000256" key="2">
    <source>
        <dbReference type="ARBA" id="ARBA00023242"/>
    </source>
</evidence>
<dbReference type="SUPFAM" id="SSF57701">
    <property type="entry name" value="Zn2/Cys6 DNA-binding domain"/>
    <property type="match status" value="1"/>
</dbReference>
<dbReference type="InterPro" id="IPR001138">
    <property type="entry name" value="Zn2Cys6_DnaBD"/>
</dbReference>
<dbReference type="Pfam" id="PF00172">
    <property type="entry name" value="Zn_clus"/>
    <property type="match status" value="1"/>
</dbReference>
<organism evidence="5 6">
    <name type="scientific">Phlebiopsis gigantea (strain 11061_1 CR5-6)</name>
    <name type="common">White-rot fungus</name>
    <name type="synonym">Peniophora gigantea</name>
    <dbReference type="NCBI Taxonomy" id="745531"/>
    <lineage>
        <taxon>Eukaryota</taxon>
        <taxon>Fungi</taxon>
        <taxon>Dikarya</taxon>
        <taxon>Basidiomycota</taxon>
        <taxon>Agaricomycotina</taxon>
        <taxon>Agaricomycetes</taxon>
        <taxon>Polyporales</taxon>
        <taxon>Phanerochaetaceae</taxon>
        <taxon>Phlebiopsis</taxon>
    </lineage>
</organism>
<dbReference type="OrthoDB" id="2428527at2759"/>
<dbReference type="HOGENOM" id="CLU_061618_0_0_1"/>
<feature type="region of interest" description="Disordered" evidence="3">
    <location>
        <begin position="70"/>
        <end position="161"/>
    </location>
</feature>
<feature type="compositionally biased region" description="Polar residues" evidence="3">
    <location>
        <begin position="139"/>
        <end position="148"/>
    </location>
</feature>
<evidence type="ECO:0000256" key="1">
    <source>
        <dbReference type="ARBA" id="ARBA00022723"/>
    </source>
</evidence>
<dbReference type="InterPro" id="IPR036864">
    <property type="entry name" value="Zn2-C6_fun-type_DNA-bd_sf"/>
</dbReference>
<dbReference type="Proteomes" id="UP000053257">
    <property type="component" value="Unassembled WGS sequence"/>
</dbReference>
<dbReference type="PANTHER" id="PTHR47783:SF1">
    <property type="entry name" value="ZN(II)2CYS6 TRANSCRIPTION FACTOR (EUROFUNG)"/>
    <property type="match status" value="1"/>
</dbReference>
<dbReference type="Pfam" id="PF04082">
    <property type="entry name" value="Fungal_trans"/>
    <property type="match status" value="1"/>
</dbReference>
<accession>A0A0C3S0N4</accession>
<sequence length="328" mass="36972">MPDDIRFVLEAPHVSRTQKKRPRLVTSCDTCRTKKIKCIQKTPNAVCEACVVAGEQCRFNDRERYYAERRAAQAVPPKSAVAKGIKRSSREPETPIPLLSHAPHAPSTQSQGGPTRPTPRRAVSYHPYRVSPVSVDPLSRSSPESDASTPPPLGPLFDPQNTSRPHSQIMLQFIQAFFDHLNPDFPFLAYDETIRQFLTQSLTPLLANCIAAHAVCFVDIPEVTKRGIMHVSDQYCDNAKALILREVTAPSMDTLHALILLSWAEYNRYRYTEFCFYGQRAISMAHELGFSEYSIAQMAESLYDQKILQSTWDCVKVLDGHVRSCSLF</sequence>
<dbReference type="CDD" id="cd00067">
    <property type="entry name" value="GAL4"/>
    <property type="match status" value="1"/>
</dbReference>
<dbReference type="PANTHER" id="PTHR47783">
    <property type="entry name" value="ZN(II)2CYS6 TRANSCRIPTION FACTOR (EUROFUNG)-RELATED"/>
    <property type="match status" value="1"/>
</dbReference>
<evidence type="ECO:0000313" key="6">
    <source>
        <dbReference type="Proteomes" id="UP000053257"/>
    </source>
</evidence>
<protein>
    <recommendedName>
        <fullName evidence="4">Zn(2)-C6 fungal-type domain-containing protein</fullName>
    </recommendedName>
</protein>
<reference evidence="5 6" key="1">
    <citation type="journal article" date="2014" name="PLoS Genet.">
        <title>Analysis of the Phlebiopsis gigantea genome, transcriptome and secretome provides insight into its pioneer colonization strategies of wood.</title>
        <authorList>
            <person name="Hori C."/>
            <person name="Ishida T."/>
            <person name="Igarashi K."/>
            <person name="Samejima M."/>
            <person name="Suzuki H."/>
            <person name="Master E."/>
            <person name="Ferreira P."/>
            <person name="Ruiz-Duenas F.J."/>
            <person name="Held B."/>
            <person name="Canessa P."/>
            <person name="Larrondo L.F."/>
            <person name="Schmoll M."/>
            <person name="Druzhinina I.S."/>
            <person name="Kubicek C.P."/>
            <person name="Gaskell J.A."/>
            <person name="Kersten P."/>
            <person name="St John F."/>
            <person name="Glasner J."/>
            <person name="Sabat G."/>
            <person name="Splinter BonDurant S."/>
            <person name="Syed K."/>
            <person name="Yadav J."/>
            <person name="Mgbeahuruike A.C."/>
            <person name="Kovalchuk A."/>
            <person name="Asiegbu F.O."/>
            <person name="Lackner G."/>
            <person name="Hoffmeister D."/>
            <person name="Rencoret J."/>
            <person name="Gutierrez A."/>
            <person name="Sun H."/>
            <person name="Lindquist E."/>
            <person name="Barry K."/>
            <person name="Riley R."/>
            <person name="Grigoriev I.V."/>
            <person name="Henrissat B."/>
            <person name="Kues U."/>
            <person name="Berka R.M."/>
            <person name="Martinez A.T."/>
            <person name="Covert S.F."/>
            <person name="Blanchette R.A."/>
            <person name="Cullen D."/>
        </authorList>
    </citation>
    <scope>NUCLEOTIDE SEQUENCE [LARGE SCALE GENOMIC DNA]</scope>
    <source>
        <strain evidence="5 6">11061_1 CR5-6</strain>
    </source>
</reference>
<dbReference type="GO" id="GO:0006351">
    <property type="term" value="P:DNA-templated transcription"/>
    <property type="evidence" value="ECO:0007669"/>
    <property type="project" value="InterPro"/>
</dbReference>
<evidence type="ECO:0000256" key="3">
    <source>
        <dbReference type="SAM" id="MobiDB-lite"/>
    </source>
</evidence>
<dbReference type="AlphaFoldDB" id="A0A0C3S0N4"/>
<dbReference type="GO" id="GO:0000981">
    <property type="term" value="F:DNA-binding transcription factor activity, RNA polymerase II-specific"/>
    <property type="evidence" value="ECO:0007669"/>
    <property type="project" value="InterPro"/>
</dbReference>